<accession>A0AAV6U2B1</accession>
<feature type="domain" description="Transposable element P transposase-like GTP-binding insertion" evidence="2">
    <location>
        <begin position="216"/>
        <end position="328"/>
    </location>
</feature>
<dbReference type="AlphaFoldDB" id="A0AAV6U2B1"/>
<proteinExistence type="predicted"/>
<keyword evidence="5" id="KW-1185">Reference proteome</keyword>
<gene>
    <name evidence="4" type="ORF">JTE90_014208</name>
</gene>
<protein>
    <recommendedName>
        <fullName evidence="6">Transposable element P transposase</fullName>
    </recommendedName>
</protein>
<evidence type="ECO:0000313" key="4">
    <source>
        <dbReference type="EMBL" id="KAG8178617.1"/>
    </source>
</evidence>
<dbReference type="InterPro" id="IPR048365">
    <property type="entry name" value="TNP-like_RNaseH_N"/>
</dbReference>
<dbReference type="Pfam" id="PF21789">
    <property type="entry name" value="TNP-like_RNaseH_C"/>
    <property type="match status" value="1"/>
</dbReference>
<dbReference type="InterPro" id="IPR048366">
    <property type="entry name" value="TNP-like_GBD"/>
</dbReference>
<feature type="domain" description="Transposable element P transposase-like RNase H C-terminal" evidence="3">
    <location>
        <begin position="399"/>
        <end position="428"/>
    </location>
</feature>
<organism evidence="4 5">
    <name type="scientific">Oedothorax gibbosus</name>
    <dbReference type="NCBI Taxonomy" id="931172"/>
    <lineage>
        <taxon>Eukaryota</taxon>
        <taxon>Metazoa</taxon>
        <taxon>Ecdysozoa</taxon>
        <taxon>Arthropoda</taxon>
        <taxon>Chelicerata</taxon>
        <taxon>Arachnida</taxon>
        <taxon>Araneae</taxon>
        <taxon>Araneomorphae</taxon>
        <taxon>Entelegynae</taxon>
        <taxon>Araneoidea</taxon>
        <taxon>Linyphiidae</taxon>
        <taxon>Erigoninae</taxon>
        <taxon>Oedothorax</taxon>
    </lineage>
</organism>
<evidence type="ECO:0000313" key="5">
    <source>
        <dbReference type="Proteomes" id="UP000827092"/>
    </source>
</evidence>
<dbReference type="PANTHER" id="PTHR47577">
    <property type="entry name" value="THAP DOMAIN-CONTAINING PROTEIN 6"/>
    <property type="match status" value="1"/>
</dbReference>
<comment type="caution">
    <text evidence="4">The sequence shown here is derived from an EMBL/GenBank/DDBJ whole genome shotgun (WGS) entry which is preliminary data.</text>
</comment>
<evidence type="ECO:0008006" key="6">
    <source>
        <dbReference type="Google" id="ProtNLM"/>
    </source>
</evidence>
<reference evidence="4 5" key="1">
    <citation type="journal article" date="2022" name="Nat. Ecol. Evol.">
        <title>A masculinizing supergene underlies an exaggerated male reproductive morph in a spider.</title>
        <authorList>
            <person name="Hendrickx F."/>
            <person name="De Corte Z."/>
            <person name="Sonet G."/>
            <person name="Van Belleghem S.M."/>
            <person name="Kostlbacher S."/>
            <person name="Vangestel C."/>
        </authorList>
    </citation>
    <scope>NUCLEOTIDE SEQUENCE [LARGE SCALE GENOMIC DNA]</scope>
    <source>
        <strain evidence="4">W744_W776</strain>
    </source>
</reference>
<evidence type="ECO:0000259" key="2">
    <source>
        <dbReference type="Pfam" id="PF21788"/>
    </source>
</evidence>
<dbReference type="PANTHER" id="PTHR47577:SF2">
    <property type="entry name" value="THAP DOMAIN CONTAINING 9"/>
    <property type="match status" value="1"/>
</dbReference>
<dbReference type="Proteomes" id="UP000827092">
    <property type="component" value="Unassembled WGS sequence"/>
</dbReference>
<dbReference type="InterPro" id="IPR048367">
    <property type="entry name" value="TNP-like_RNaseH_C"/>
</dbReference>
<dbReference type="Pfam" id="PF21788">
    <property type="entry name" value="TNP-like_GBD"/>
    <property type="match status" value="1"/>
</dbReference>
<dbReference type="Pfam" id="PF21787">
    <property type="entry name" value="TNP-like_RNaseH_N"/>
    <property type="match status" value="1"/>
</dbReference>
<name>A0AAV6U2B1_9ARAC</name>
<evidence type="ECO:0000259" key="1">
    <source>
        <dbReference type="Pfam" id="PF21787"/>
    </source>
</evidence>
<feature type="domain" description="Transposable element P transposase-like RNase H" evidence="1">
    <location>
        <begin position="51"/>
        <end position="185"/>
    </location>
</feature>
<evidence type="ECO:0000259" key="3">
    <source>
        <dbReference type="Pfam" id="PF21789"/>
    </source>
</evidence>
<sequence length="665" mass="75730">MAYSREWLLECILMKMKSPRLYQHIRINKILALPGKTCLKKSLQHFKSGFGFNKKVFSVLKGKTDSLENSEKHGNLLFDELKLSENLKMDSNGVVQGYVNYGPDLTPDSEMDLICNHGLVLLFQPFRGDWVQIIGVLGTHQNVKADHLSKILIEAVILCENAGLFVEAITGDGAAWNRAMWRKFGIGQSKEGIVKYKVVHPCDSARNLHFISDFPHLLKCLRNRFLSKGYLTPAGEVRPEFLKEAWKQDQKSTVKLKVMPKLSYVHLHPNGFEKMRVNIAFQLFGDEVIKGLSFYSEEISVYGEPKPTVDFIKRINNLIKVMTSRTPKTALRNGSSQSKSLLDFVEFINKWEESSKAINCLGYLSKSTALGLKVSIQSTLSLLSYLSSAVNFDYLLTSRLSQDKIENLFSIVRQSKGCNDHPTPTEFLTIIECLTFYNLARAPKSGNSGPSVVNALINPTQPLNSAKEILQGLLDDLIDSGKLTEACKILKDSTSNQNLSIQHSDSRLIYYTSGYIVRKFLKITRCEECRVLLSDKQDDTDTVIEEAHYTKQFDLGGLMYPSQQLFELVCILENHFTECISTNSLHRDITFEIVEELKGTCFPFIGCKLHDKELTKKIVKFYILTRMHFYLKNTNQFTEQKRKRLNFLKLRRNCVTSLPFLPAFL</sequence>
<dbReference type="EMBL" id="JAFNEN010000680">
    <property type="protein sequence ID" value="KAG8178617.1"/>
    <property type="molecule type" value="Genomic_DNA"/>
</dbReference>